<organism evidence="2 3">
    <name type="scientific">Prototheca wickerhamii</name>
    <dbReference type="NCBI Taxonomy" id="3111"/>
    <lineage>
        <taxon>Eukaryota</taxon>
        <taxon>Viridiplantae</taxon>
        <taxon>Chlorophyta</taxon>
        <taxon>core chlorophytes</taxon>
        <taxon>Trebouxiophyceae</taxon>
        <taxon>Chlorellales</taxon>
        <taxon>Chlorellaceae</taxon>
        <taxon>Prototheca</taxon>
    </lineage>
</organism>
<gene>
    <name evidence="2" type="ORF">QBZ16_002281</name>
</gene>
<evidence type="ECO:0000259" key="1">
    <source>
        <dbReference type="Pfam" id="PF16561"/>
    </source>
</evidence>
<proteinExistence type="predicted"/>
<dbReference type="InterPro" id="IPR032640">
    <property type="entry name" value="AMPK1_CBM"/>
</dbReference>
<dbReference type="Proteomes" id="UP001255856">
    <property type="component" value="Unassembled WGS sequence"/>
</dbReference>
<feature type="domain" description="AMP-activated protein kinase glycogen-binding" evidence="1">
    <location>
        <begin position="175"/>
        <end position="213"/>
    </location>
</feature>
<dbReference type="InterPro" id="IPR013783">
    <property type="entry name" value="Ig-like_fold"/>
</dbReference>
<dbReference type="SUPFAM" id="SSF81296">
    <property type="entry name" value="E set domains"/>
    <property type="match status" value="1"/>
</dbReference>
<evidence type="ECO:0000313" key="3">
    <source>
        <dbReference type="Proteomes" id="UP001255856"/>
    </source>
</evidence>
<reference evidence="2" key="1">
    <citation type="submission" date="2021-01" db="EMBL/GenBank/DDBJ databases">
        <authorList>
            <person name="Eckstrom K.M.E."/>
        </authorList>
    </citation>
    <scope>NUCLEOTIDE SEQUENCE</scope>
    <source>
        <strain evidence="2">UVCC 0001</strain>
    </source>
</reference>
<dbReference type="EMBL" id="JASFZW010000002">
    <property type="protein sequence ID" value="KAK2079886.1"/>
    <property type="molecule type" value="Genomic_DNA"/>
</dbReference>
<dbReference type="Pfam" id="PF16561">
    <property type="entry name" value="AMPK1_CBM"/>
    <property type="match status" value="1"/>
</dbReference>
<name>A0AAD9ILK7_PROWI</name>
<protein>
    <recommendedName>
        <fullName evidence="1">AMP-activated protein kinase glycogen-binding domain-containing protein</fullName>
    </recommendedName>
</protein>
<sequence length="240" mass="25289">MGVWYNSALEALATERGLEMVHVIDLDRFAEGSAGVLSPEVKWVGSSNCPGPIAAAAAVLTRLAVRIDQRREEKGGGAAALREAVVLCPAAEHPGFVAEVLALLLRNHWGVDPGRAEVGAVADALRALGSDAIQGAEPGTSQAGRGCGRPARLPGGLRAARDDRVAWRLQLLGAAPGRHRYKFIVDGRWCADLRAPLEHDVWHNANNLLDVPPAPKGPALSAERQAALGAACLAFYTKPL</sequence>
<dbReference type="Gene3D" id="2.60.40.10">
    <property type="entry name" value="Immunoglobulins"/>
    <property type="match status" value="1"/>
</dbReference>
<dbReference type="AlphaFoldDB" id="A0AAD9ILK7"/>
<accession>A0AAD9ILK7</accession>
<keyword evidence="3" id="KW-1185">Reference proteome</keyword>
<dbReference type="InterPro" id="IPR014756">
    <property type="entry name" value="Ig_E-set"/>
</dbReference>
<evidence type="ECO:0000313" key="2">
    <source>
        <dbReference type="EMBL" id="KAK2079886.1"/>
    </source>
</evidence>
<comment type="caution">
    <text evidence="2">The sequence shown here is derived from an EMBL/GenBank/DDBJ whole genome shotgun (WGS) entry which is preliminary data.</text>
</comment>
<dbReference type="CDD" id="cd02859">
    <property type="entry name" value="E_set_AMPKbeta_like_N"/>
    <property type="match status" value="1"/>
</dbReference>